<feature type="binding site" evidence="8">
    <location>
        <begin position="152"/>
        <end position="153"/>
    </location>
    <ligand>
        <name>UDP-N-acetyl-alpha-D-muramoyl-L-alanyl-D-glutamate</name>
        <dbReference type="ChEBI" id="CHEBI:83900"/>
    </ligand>
</feature>
<organism evidence="13 14">
    <name type="scientific">Lachnoclostridium phocaeense</name>
    <dbReference type="NCBI Taxonomy" id="1871021"/>
    <lineage>
        <taxon>Bacteria</taxon>
        <taxon>Bacillati</taxon>
        <taxon>Bacillota</taxon>
        <taxon>Clostridia</taxon>
        <taxon>Lachnospirales</taxon>
        <taxon>Lachnospiraceae</taxon>
    </lineage>
</organism>
<evidence type="ECO:0000259" key="10">
    <source>
        <dbReference type="Pfam" id="PF01225"/>
    </source>
</evidence>
<feature type="binding site" evidence="8">
    <location>
        <position position="379"/>
    </location>
    <ligand>
        <name>meso-2,6-diaminopimelate</name>
        <dbReference type="ChEBI" id="CHEBI:57791"/>
    </ligand>
</feature>
<protein>
    <recommendedName>
        <fullName evidence="8">UDP-N-acetylmuramoyl-L-alanyl-D-glutamate--2,6-diaminopimelate ligase</fullName>
        <ecNumber evidence="8">6.3.2.13</ecNumber>
    </recommendedName>
    <alternativeName>
        <fullName evidence="8">Meso-A2pm-adding enzyme</fullName>
    </alternativeName>
    <alternativeName>
        <fullName evidence="8">Meso-diaminopimelate-adding enzyme</fullName>
    </alternativeName>
    <alternativeName>
        <fullName evidence="8">UDP-MurNAc-L-Ala-D-Glu:meso-diaminopimelate ligase</fullName>
    </alternativeName>
    <alternativeName>
        <fullName evidence="8">UDP-MurNAc-tripeptide synthetase</fullName>
    </alternativeName>
    <alternativeName>
        <fullName evidence="8">UDP-N-acetylmuramyl-tripeptide synthetase</fullName>
    </alternativeName>
</protein>
<evidence type="ECO:0000259" key="11">
    <source>
        <dbReference type="Pfam" id="PF02875"/>
    </source>
</evidence>
<keyword evidence="7 8" id="KW-0961">Cell wall biogenesis/degradation</keyword>
<gene>
    <name evidence="8" type="primary">murE</name>
    <name evidence="13" type="ORF">K8V82_08325</name>
</gene>
<feature type="binding site" evidence="8">
    <location>
        <position position="455"/>
    </location>
    <ligand>
        <name>meso-2,6-diaminopimelate</name>
        <dbReference type="ChEBI" id="CHEBI:57791"/>
    </ligand>
</feature>
<dbReference type="InterPro" id="IPR004101">
    <property type="entry name" value="Mur_ligase_C"/>
</dbReference>
<keyword evidence="8" id="KW-0963">Cytoplasm</keyword>
<feature type="binding site" evidence="8">
    <location>
        <position position="179"/>
    </location>
    <ligand>
        <name>UDP-N-acetyl-alpha-D-muramoyl-L-alanyl-D-glutamate</name>
        <dbReference type="ChEBI" id="CHEBI:83900"/>
    </ligand>
</feature>
<dbReference type="InterPro" id="IPR036615">
    <property type="entry name" value="Mur_ligase_C_dom_sf"/>
</dbReference>
<dbReference type="EC" id="6.3.2.13" evidence="8"/>
<dbReference type="NCBIfam" id="NF001126">
    <property type="entry name" value="PRK00139.1-4"/>
    <property type="match status" value="1"/>
</dbReference>
<dbReference type="Gene3D" id="3.40.1390.10">
    <property type="entry name" value="MurE/MurF, N-terminal domain"/>
    <property type="match status" value="1"/>
</dbReference>
<evidence type="ECO:0000256" key="9">
    <source>
        <dbReference type="RuleBase" id="RU004135"/>
    </source>
</evidence>
<feature type="short sequence motif" description="Meso-diaminopimelate recognition motif" evidence="8">
    <location>
        <begin position="403"/>
        <end position="406"/>
    </location>
</feature>
<reference evidence="13" key="1">
    <citation type="journal article" date="2021" name="PeerJ">
        <title>Extensive microbial diversity within the chicken gut microbiome revealed by metagenomics and culture.</title>
        <authorList>
            <person name="Gilroy R."/>
            <person name="Ravi A."/>
            <person name="Getino M."/>
            <person name="Pursley I."/>
            <person name="Horton D.L."/>
            <person name="Alikhan N.F."/>
            <person name="Baker D."/>
            <person name="Gharbi K."/>
            <person name="Hall N."/>
            <person name="Watson M."/>
            <person name="Adriaenssens E.M."/>
            <person name="Foster-Nyarko E."/>
            <person name="Jarju S."/>
            <person name="Secka A."/>
            <person name="Antonio M."/>
            <person name="Oren A."/>
            <person name="Chaudhuri R.R."/>
            <person name="La Ragione R."/>
            <person name="Hildebrand F."/>
            <person name="Pallen M.J."/>
        </authorList>
    </citation>
    <scope>NUCLEOTIDE SEQUENCE</scope>
    <source>
        <strain evidence="13">ChiSjej5B23-16112</strain>
    </source>
</reference>
<dbReference type="GO" id="GO:0008360">
    <property type="term" value="P:regulation of cell shape"/>
    <property type="evidence" value="ECO:0007669"/>
    <property type="project" value="UniProtKB-KW"/>
</dbReference>
<evidence type="ECO:0000259" key="12">
    <source>
        <dbReference type="Pfam" id="PF08245"/>
    </source>
</evidence>
<keyword evidence="8" id="KW-0547">Nucleotide-binding</keyword>
<dbReference type="Pfam" id="PF02875">
    <property type="entry name" value="Mur_ligase_C"/>
    <property type="match status" value="1"/>
</dbReference>
<dbReference type="GO" id="GO:0005524">
    <property type="term" value="F:ATP binding"/>
    <property type="evidence" value="ECO:0007669"/>
    <property type="project" value="UniProtKB-UniRule"/>
</dbReference>
<feature type="domain" description="Mur ligase C-terminal" evidence="11">
    <location>
        <begin position="330"/>
        <end position="457"/>
    </location>
</feature>
<keyword evidence="3 8" id="KW-0132">Cell division</keyword>
<feature type="binding site" evidence="8">
    <location>
        <begin position="110"/>
        <end position="116"/>
    </location>
    <ligand>
        <name>ATP</name>
        <dbReference type="ChEBI" id="CHEBI:30616"/>
    </ligand>
</feature>
<evidence type="ECO:0000256" key="8">
    <source>
        <dbReference type="HAMAP-Rule" id="MF_00208"/>
    </source>
</evidence>
<evidence type="ECO:0000256" key="6">
    <source>
        <dbReference type="ARBA" id="ARBA00023306"/>
    </source>
</evidence>
<dbReference type="NCBIfam" id="TIGR01085">
    <property type="entry name" value="murE"/>
    <property type="match status" value="1"/>
</dbReference>
<feature type="binding site" evidence="8">
    <location>
        <position position="187"/>
    </location>
    <ligand>
        <name>UDP-N-acetyl-alpha-D-muramoyl-L-alanyl-D-glutamate</name>
        <dbReference type="ChEBI" id="CHEBI:83900"/>
    </ligand>
</feature>
<keyword evidence="5 8" id="KW-0573">Peptidoglycan synthesis</keyword>
<evidence type="ECO:0000313" key="14">
    <source>
        <dbReference type="Proteomes" id="UP000769156"/>
    </source>
</evidence>
<feature type="modified residue" description="N6-carboxylysine" evidence="8">
    <location>
        <position position="221"/>
    </location>
</feature>
<keyword evidence="6 8" id="KW-0131">Cell cycle</keyword>
<dbReference type="Gene3D" id="3.90.190.20">
    <property type="entry name" value="Mur ligase, C-terminal domain"/>
    <property type="match status" value="1"/>
</dbReference>
<dbReference type="InterPro" id="IPR013221">
    <property type="entry name" value="Mur_ligase_cen"/>
</dbReference>
<dbReference type="Pfam" id="PF08245">
    <property type="entry name" value="Mur_ligase_M"/>
    <property type="match status" value="1"/>
</dbReference>
<dbReference type="GO" id="GO:0009252">
    <property type="term" value="P:peptidoglycan biosynthetic process"/>
    <property type="evidence" value="ECO:0007669"/>
    <property type="project" value="UniProtKB-UniRule"/>
</dbReference>
<evidence type="ECO:0000256" key="3">
    <source>
        <dbReference type="ARBA" id="ARBA00022618"/>
    </source>
</evidence>
<reference evidence="13" key="2">
    <citation type="submission" date="2021-09" db="EMBL/GenBank/DDBJ databases">
        <authorList>
            <person name="Gilroy R."/>
        </authorList>
    </citation>
    <scope>NUCLEOTIDE SEQUENCE</scope>
    <source>
        <strain evidence="13">ChiSjej5B23-16112</strain>
    </source>
</reference>
<evidence type="ECO:0000256" key="7">
    <source>
        <dbReference type="ARBA" id="ARBA00023316"/>
    </source>
</evidence>
<proteinExistence type="inferred from homology"/>
<dbReference type="Proteomes" id="UP000769156">
    <property type="component" value="Unassembled WGS sequence"/>
</dbReference>
<dbReference type="InterPro" id="IPR000713">
    <property type="entry name" value="Mur_ligase_N"/>
</dbReference>
<evidence type="ECO:0000256" key="5">
    <source>
        <dbReference type="ARBA" id="ARBA00022984"/>
    </source>
</evidence>
<keyword evidence="8" id="KW-0460">Magnesium</keyword>
<evidence type="ECO:0000256" key="1">
    <source>
        <dbReference type="ARBA" id="ARBA00004752"/>
    </source>
</evidence>
<dbReference type="InterPro" id="IPR005761">
    <property type="entry name" value="UDP-N-AcMur-Glu-dNH2Pim_ligase"/>
</dbReference>
<dbReference type="GO" id="GO:0005737">
    <property type="term" value="C:cytoplasm"/>
    <property type="evidence" value="ECO:0007669"/>
    <property type="project" value="UniProtKB-SubCell"/>
</dbReference>
<feature type="binding site" evidence="8">
    <location>
        <position position="30"/>
    </location>
    <ligand>
        <name>UDP-N-acetyl-alpha-D-muramoyl-L-alanyl-D-glutamate</name>
        <dbReference type="ChEBI" id="CHEBI:83900"/>
    </ligand>
</feature>
<dbReference type="PANTHER" id="PTHR23135">
    <property type="entry name" value="MUR LIGASE FAMILY MEMBER"/>
    <property type="match status" value="1"/>
</dbReference>
<evidence type="ECO:0000256" key="4">
    <source>
        <dbReference type="ARBA" id="ARBA00022960"/>
    </source>
</evidence>
<comment type="caution">
    <text evidence="13">The sequence shown here is derived from an EMBL/GenBank/DDBJ whole genome shotgun (WGS) entry which is preliminary data.</text>
</comment>
<comment type="function">
    <text evidence="8">Catalyzes the addition of meso-diaminopimelic acid to the nucleotide precursor UDP-N-acetylmuramoyl-L-alanyl-D-glutamate (UMAG) in the biosynthesis of bacterial cell-wall peptidoglycan.</text>
</comment>
<dbReference type="AlphaFoldDB" id="A0A921I1L4"/>
<feature type="domain" description="Mur ligase N-terminal catalytic" evidence="10">
    <location>
        <begin position="23"/>
        <end position="92"/>
    </location>
</feature>
<comment type="cofactor">
    <cofactor evidence="8">
        <name>Mg(2+)</name>
        <dbReference type="ChEBI" id="CHEBI:18420"/>
    </cofactor>
</comment>
<dbReference type="InterPro" id="IPR035911">
    <property type="entry name" value="MurE/MurF_N"/>
</dbReference>
<comment type="PTM">
    <text evidence="8">Carboxylation is probably crucial for Mg(2+) binding and, consequently, for the gamma-phosphate positioning of ATP.</text>
</comment>
<dbReference type="GO" id="GO:0000287">
    <property type="term" value="F:magnesium ion binding"/>
    <property type="evidence" value="ECO:0007669"/>
    <property type="project" value="UniProtKB-UniRule"/>
</dbReference>
<dbReference type="GO" id="GO:0008765">
    <property type="term" value="F:UDP-N-acetylmuramoylalanyl-D-glutamate-2,6-diaminopimelate ligase activity"/>
    <property type="evidence" value="ECO:0007669"/>
    <property type="project" value="UniProtKB-UniRule"/>
</dbReference>
<dbReference type="Gene3D" id="3.40.1190.10">
    <property type="entry name" value="Mur-like, catalytic domain"/>
    <property type="match status" value="1"/>
</dbReference>
<comment type="pathway">
    <text evidence="1 8 9">Cell wall biogenesis; peptidoglycan biosynthesis.</text>
</comment>
<dbReference type="InterPro" id="IPR036565">
    <property type="entry name" value="Mur-like_cat_sf"/>
</dbReference>
<feature type="domain" description="Mur ligase central" evidence="12">
    <location>
        <begin position="108"/>
        <end position="309"/>
    </location>
</feature>
<dbReference type="SUPFAM" id="SSF53623">
    <property type="entry name" value="MurD-like peptide ligases, catalytic domain"/>
    <property type="match status" value="1"/>
</dbReference>
<dbReference type="HAMAP" id="MF_00208">
    <property type="entry name" value="MurE"/>
    <property type="match status" value="1"/>
</dbReference>
<dbReference type="EMBL" id="DYVY01000134">
    <property type="protein sequence ID" value="HJF94785.1"/>
    <property type="molecule type" value="Genomic_DNA"/>
</dbReference>
<dbReference type="GO" id="GO:0071555">
    <property type="term" value="P:cell wall organization"/>
    <property type="evidence" value="ECO:0007669"/>
    <property type="project" value="UniProtKB-KW"/>
</dbReference>
<comment type="similarity">
    <text evidence="2 8">Belongs to the MurCDEF family. MurE subfamily.</text>
</comment>
<comment type="caution">
    <text evidence="8">Lacks conserved residue(s) required for the propagation of feature annotation.</text>
</comment>
<dbReference type="PANTHER" id="PTHR23135:SF4">
    <property type="entry name" value="UDP-N-ACETYLMURAMOYL-L-ALANYL-D-GLUTAMATE--2,6-DIAMINOPIMELATE LIGASE MURE HOMOLOG, CHLOROPLASTIC"/>
    <property type="match status" value="1"/>
</dbReference>
<dbReference type="Pfam" id="PF01225">
    <property type="entry name" value="Mur_ligase"/>
    <property type="match status" value="1"/>
</dbReference>
<keyword evidence="8" id="KW-0067">ATP-binding</keyword>
<feature type="binding site" evidence="8">
    <location>
        <position position="459"/>
    </location>
    <ligand>
        <name>meso-2,6-diaminopimelate</name>
        <dbReference type="ChEBI" id="CHEBI:57791"/>
    </ligand>
</feature>
<evidence type="ECO:0000256" key="2">
    <source>
        <dbReference type="ARBA" id="ARBA00005898"/>
    </source>
</evidence>
<evidence type="ECO:0000313" key="13">
    <source>
        <dbReference type="EMBL" id="HJF94785.1"/>
    </source>
</evidence>
<dbReference type="SUPFAM" id="SSF53244">
    <property type="entry name" value="MurD-like peptide ligases, peptide-binding domain"/>
    <property type="match status" value="1"/>
</dbReference>
<name>A0A921I1L4_9FIRM</name>
<keyword evidence="4 8" id="KW-0133">Cell shape</keyword>
<comment type="subcellular location">
    <subcellularLocation>
        <location evidence="8 9">Cytoplasm</location>
    </subcellularLocation>
</comment>
<keyword evidence="8 13" id="KW-0436">Ligase</keyword>
<dbReference type="GO" id="GO:0051301">
    <property type="term" value="P:cell division"/>
    <property type="evidence" value="ECO:0007669"/>
    <property type="project" value="UniProtKB-KW"/>
</dbReference>
<dbReference type="SUPFAM" id="SSF63418">
    <property type="entry name" value="MurE/MurF N-terminal domain"/>
    <property type="match status" value="1"/>
</dbReference>
<comment type="catalytic activity">
    <reaction evidence="8">
        <text>UDP-N-acetyl-alpha-D-muramoyl-L-alanyl-D-glutamate + meso-2,6-diaminopimelate + ATP = UDP-N-acetyl-alpha-D-muramoyl-L-alanyl-gamma-D-glutamyl-meso-2,6-diaminopimelate + ADP + phosphate + H(+)</text>
        <dbReference type="Rhea" id="RHEA:23676"/>
        <dbReference type="ChEBI" id="CHEBI:15378"/>
        <dbReference type="ChEBI" id="CHEBI:30616"/>
        <dbReference type="ChEBI" id="CHEBI:43474"/>
        <dbReference type="ChEBI" id="CHEBI:57791"/>
        <dbReference type="ChEBI" id="CHEBI:83900"/>
        <dbReference type="ChEBI" id="CHEBI:83905"/>
        <dbReference type="ChEBI" id="CHEBI:456216"/>
        <dbReference type="EC" id="6.3.2.13"/>
    </reaction>
</comment>
<sequence>MELSQLLSQVRYEVIQGTVHTRVAGVTNDTRDLKRRDVYVCIEGYDTDGHRFVPEAVKKGASAIVTAKEIPCPEGVTVIRVSDTRWALAAMSAAALGYPAEHLRVIGITGTKGKTTTAWMLRDILRRAEGACGLIGTVETDTGLRRFPSARTTPESCQLMAYFQEMREAGLQSAVMEVSSQALKLERTACIPFHMGIFTNLGEDHIGPGEHADLQEYRWCKHLLFLQCETGLGNRDDPCWGEIFDRTGCRKITFGTGEGADYRAVEIRRETRGDCPGMCFAMEGREGTFFIPLPGRYNVYNALAATAAAFELGVGEEAVREALCRVSIPGRMERIPSGDGRCIFLDYAHNALSLANALGTLRGLAKGRLIVLFGCGGNRSRQRRFEMGETAGRMADETVITSDNPREEKPEDILADIVEGMRRTEGTYTVIPDRKEAIRYALECSGSGDVVLIAGKGHETYQEIQGVRYPMDDREIILGVLRGEKDR</sequence>
<feature type="binding site" evidence="8">
    <location>
        <begin position="403"/>
        <end position="406"/>
    </location>
    <ligand>
        <name>meso-2,6-diaminopimelate</name>
        <dbReference type="ChEBI" id="CHEBI:57791"/>
    </ligand>
</feature>
<accession>A0A921I1L4</accession>